<feature type="non-terminal residue" evidence="3">
    <location>
        <position position="1"/>
    </location>
</feature>
<name>A0A8S3B4B5_9BILA</name>
<comment type="caution">
    <text evidence="3">The sequence shown here is derived from an EMBL/GenBank/DDBJ whole genome shotgun (WGS) entry which is preliminary data.</text>
</comment>
<gene>
    <name evidence="2" type="ORF">SMN809_LOCUS40490</name>
    <name evidence="3" type="ORF">SMN809_LOCUS46427</name>
</gene>
<reference evidence="3" key="1">
    <citation type="submission" date="2021-02" db="EMBL/GenBank/DDBJ databases">
        <authorList>
            <person name="Nowell W R."/>
        </authorList>
    </citation>
    <scope>NUCLEOTIDE SEQUENCE</scope>
</reference>
<organism evidence="3 4">
    <name type="scientific">Rotaria magnacalcarata</name>
    <dbReference type="NCBI Taxonomy" id="392030"/>
    <lineage>
        <taxon>Eukaryota</taxon>
        <taxon>Metazoa</taxon>
        <taxon>Spiralia</taxon>
        <taxon>Gnathifera</taxon>
        <taxon>Rotifera</taxon>
        <taxon>Eurotatoria</taxon>
        <taxon>Bdelloidea</taxon>
        <taxon>Philodinida</taxon>
        <taxon>Philodinidae</taxon>
        <taxon>Rotaria</taxon>
    </lineage>
</organism>
<evidence type="ECO:0000313" key="2">
    <source>
        <dbReference type="EMBL" id="CAF4636116.1"/>
    </source>
</evidence>
<keyword evidence="1" id="KW-1133">Transmembrane helix</keyword>
<dbReference type="EMBL" id="CAJOBI010111715">
    <property type="protein sequence ID" value="CAF4636116.1"/>
    <property type="molecule type" value="Genomic_DNA"/>
</dbReference>
<accession>A0A8S3B4B5</accession>
<sequence length="59" mass="6377">LCKPTESTQQKCKPTELTQQKYEQIRKGFLLAVAYSATIGGLSSLVGTAPNIFVKGFAD</sequence>
<feature type="transmembrane region" description="Helical" evidence="1">
    <location>
        <begin position="29"/>
        <end position="53"/>
    </location>
</feature>
<evidence type="ECO:0000313" key="3">
    <source>
        <dbReference type="EMBL" id="CAF4782963.1"/>
    </source>
</evidence>
<dbReference type="Proteomes" id="UP000676336">
    <property type="component" value="Unassembled WGS sequence"/>
</dbReference>
<evidence type="ECO:0000256" key="1">
    <source>
        <dbReference type="SAM" id="Phobius"/>
    </source>
</evidence>
<evidence type="ECO:0000313" key="4">
    <source>
        <dbReference type="Proteomes" id="UP000676336"/>
    </source>
</evidence>
<protein>
    <submittedName>
        <fullName evidence="3">Uncharacterized protein</fullName>
    </submittedName>
</protein>
<keyword evidence="1" id="KW-0812">Transmembrane</keyword>
<feature type="non-terminal residue" evidence="3">
    <location>
        <position position="59"/>
    </location>
</feature>
<keyword evidence="1" id="KW-0472">Membrane</keyword>
<dbReference type="AlphaFoldDB" id="A0A8S3B4B5"/>
<proteinExistence type="predicted"/>
<dbReference type="EMBL" id="CAJOBI010144394">
    <property type="protein sequence ID" value="CAF4782963.1"/>
    <property type="molecule type" value="Genomic_DNA"/>
</dbReference>